<dbReference type="PROSITE" id="PS50011">
    <property type="entry name" value="PROTEIN_KINASE_DOM"/>
    <property type="match status" value="1"/>
</dbReference>
<evidence type="ECO:0000256" key="5">
    <source>
        <dbReference type="ARBA" id="ARBA00022840"/>
    </source>
</evidence>
<evidence type="ECO:0000259" key="8">
    <source>
        <dbReference type="PROSITE" id="PS50011"/>
    </source>
</evidence>
<name>A0AAU9KAJ3_9CILI</name>
<evidence type="ECO:0000313" key="9">
    <source>
        <dbReference type="EMBL" id="CAG9335007.1"/>
    </source>
</evidence>
<keyword evidence="1" id="KW-0723">Serine/threonine-protein kinase</keyword>
<reference evidence="9" key="1">
    <citation type="submission" date="2021-09" db="EMBL/GenBank/DDBJ databases">
        <authorList>
            <consortium name="AG Swart"/>
            <person name="Singh M."/>
            <person name="Singh A."/>
            <person name="Seah K."/>
            <person name="Emmerich C."/>
        </authorList>
    </citation>
    <scope>NUCLEOTIDE SEQUENCE</scope>
    <source>
        <strain evidence="9">ATCC30299</strain>
    </source>
</reference>
<evidence type="ECO:0000313" key="10">
    <source>
        <dbReference type="Proteomes" id="UP001162131"/>
    </source>
</evidence>
<dbReference type="GO" id="GO:0004674">
    <property type="term" value="F:protein serine/threonine kinase activity"/>
    <property type="evidence" value="ECO:0007669"/>
    <property type="project" value="UniProtKB-KW"/>
</dbReference>
<dbReference type="SUPFAM" id="SSF56112">
    <property type="entry name" value="Protein kinase-like (PK-like)"/>
    <property type="match status" value="1"/>
</dbReference>
<feature type="domain" description="Protein kinase" evidence="8">
    <location>
        <begin position="1"/>
        <end position="176"/>
    </location>
</feature>
<dbReference type="CDD" id="cd14335">
    <property type="entry name" value="UBA_SnRK1_plant"/>
    <property type="match status" value="1"/>
</dbReference>
<keyword evidence="4" id="KW-0418">Kinase</keyword>
<evidence type="ECO:0000256" key="4">
    <source>
        <dbReference type="ARBA" id="ARBA00022777"/>
    </source>
</evidence>
<evidence type="ECO:0000256" key="6">
    <source>
        <dbReference type="ARBA" id="ARBA00038181"/>
    </source>
</evidence>
<comment type="caution">
    <text evidence="9">The sequence shown here is derived from an EMBL/GenBank/DDBJ whole genome shotgun (WGS) entry which is preliminary data.</text>
</comment>
<dbReference type="EMBL" id="CAJZBQ010000060">
    <property type="protein sequence ID" value="CAG9335007.1"/>
    <property type="molecule type" value="Genomic_DNA"/>
</dbReference>
<dbReference type="AlphaFoldDB" id="A0AAU9KAJ3"/>
<comment type="similarity">
    <text evidence="6">Belongs to the protein kinase superfamily. CAMK Ser/Thr protein kinase family. Smok subfamily.</text>
</comment>
<accession>A0AAU9KAJ3</accession>
<dbReference type="InterPro" id="IPR008271">
    <property type="entry name" value="Ser/Thr_kinase_AS"/>
</dbReference>
<dbReference type="Gene3D" id="1.10.510.10">
    <property type="entry name" value="Transferase(Phosphotransferase) domain 1"/>
    <property type="match status" value="1"/>
</dbReference>
<dbReference type="Pfam" id="PF00069">
    <property type="entry name" value="Pkinase"/>
    <property type="match status" value="1"/>
</dbReference>
<keyword evidence="10" id="KW-1185">Reference proteome</keyword>
<dbReference type="Proteomes" id="UP001162131">
    <property type="component" value="Unassembled WGS sequence"/>
</dbReference>
<keyword evidence="5" id="KW-0067">ATP-binding</keyword>
<dbReference type="GO" id="GO:0005524">
    <property type="term" value="F:ATP binding"/>
    <property type="evidence" value="ECO:0007669"/>
    <property type="project" value="UniProtKB-KW"/>
</dbReference>
<dbReference type="PANTHER" id="PTHR24346">
    <property type="entry name" value="MAP/MICROTUBULE AFFINITY-REGULATING KINASE"/>
    <property type="match status" value="1"/>
</dbReference>
<dbReference type="InterPro" id="IPR000719">
    <property type="entry name" value="Prot_kinase_dom"/>
</dbReference>
<keyword evidence="2" id="KW-0808">Transferase</keyword>
<dbReference type="FunFam" id="1.10.510.10:FF:000002">
    <property type="entry name" value="Non-specific serine/threonine protein kinase"/>
    <property type="match status" value="1"/>
</dbReference>
<keyword evidence="3" id="KW-0547">Nucleotide-binding</keyword>
<evidence type="ECO:0000256" key="7">
    <source>
        <dbReference type="SAM" id="MobiDB-lite"/>
    </source>
</evidence>
<dbReference type="PROSITE" id="PS00108">
    <property type="entry name" value="PROTEIN_KINASE_ST"/>
    <property type="match status" value="1"/>
</dbReference>
<dbReference type="GO" id="GO:0005737">
    <property type="term" value="C:cytoplasm"/>
    <property type="evidence" value="ECO:0007669"/>
    <property type="project" value="TreeGrafter"/>
</dbReference>
<sequence>MEYANGGELFDYIVANTRIKENEACRFFQQIIAGIEYIHKLNVVHRDLKPENLLLDHNKNIKIVDFGLSNTYKPGELLKTACGSPCYAAPEMIQGKKYVGSRVDIWSSGVILFAMICGYLPFEDPNTGQLYKKIIAGEYQCPKFISTEAKDFLKCILNTDPDKRFTIEQIRQHPWYNQVKQDTSPGILVGYDYINVDTNILKKLEEYKIDTQYAQKCIEANKHNHITTAYYLLLKKHLQNGGTSIADYSYLSEGDLTHIIPQPPNKLSQSFNQTIANAPHPPLFKLKNEQLITPLNPRHRRLVNTTVSYRAGSTGGSASREIDSLKLENTISMTQNYHIRGISHQINAHKFSPKVGPHSVSPHSKNANPRQKHLKYRLTGREIVATVATPRPPSRTTPKIPSSKGRVKTPGLNDSIDFEANKTLNNTFRLSPRAPTTADGSHGHRGRTSREKA</sequence>
<evidence type="ECO:0000256" key="3">
    <source>
        <dbReference type="ARBA" id="ARBA00022741"/>
    </source>
</evidence>
<protein>
    <recommendedName>
        <fullName evidence="8">Protein kinase domain-containing protein</fullName>
    </recommendedName>
</protein>
<evidence type="ECO:0000256" key="1">
    <source>
        <dbReference type="ARBA" id="ARBA00022527"/>
    </source>
</evidence>
<dbReference type="CDD" id="cd14003">
    <property type="entry name" value="STKc_AMPK-like"/>
    <property type="match status" value="1"/>
</dbReference>
<gene>
    <name evidence="9" type="ORF">BSTOLATCC_MIC62588</name>
</gene>
<organism evidence="9 10">
    <name type="scientific">Blepharisma stoltei</name>
    <dbReference type="NCBI Taxonomy" id="1481888"/>
    <lineage>
        <taxon>Eukaryota</taxon>
        <taxon>Sar</taxon>
        <taxon>Alveolata</taxon>
        <taxon>Ciliophora</taxon>
        <taxon>Postciliodesmatophora</taxon>
        <taxon>Heterotrichea</taxon>
        <taxon>Heterotrichida</taxon>
        <taxon>Blepharismidae</taxon>
        <taxon>Blepharisma</taxon>
    </lineage>
</organism>
<evidence type="ECO:0000256" key="2">
    <source>
        <dbReference type="ARBA" id="ARBA00022679"/>
    </source>
</evidence>
<feature type="region of interest" description="Disordered" evidence="7">
    <location>
        <begin position="389"/>
        <end position="453"/>
    </location>
</feature>
<dbReference type="GO" id="GO:0035556">
    <property type="term" value="P:intracellular signal transduction"/>
    <property type="evidence" value="ECO:0007669"/>
    <property type="project" value="TreeGrafter"/>
</dbReference>
<dbReference type="PANTHER" id="PTHR24346:SF82">
    <property type="entry name" value="KP78A-RELATED"/>
    <property type="match status" value="1"/>
</dbReference>
<dbReference type="InterPro" id="IPR011009">
    <property type="entry name" value="Kinase-like_dom_sf"/>
</dbReference>
<dbReference type="SMART" id="SM00220">
    <property type="entry name" value="S_TKc"/>
    <property type="match status" value="1"/>
</dbReference>
<proteinExistence type="inferred from homology"/>